<sequence length="95" mass="11482">MSSDNFDKKQYVDLVPVRFEDNFFDRQEPPTYVDELQGFIQNFILTEIIEAVIDRIESRKITKQKVLRKRKKFDENPWEEKDKKLQKLQENTASN</sequence>
<dbReference type="Proteomes" id="UP001516400">
    <property type="component" value="Unassembled WGS sequence"/>
</dbReference>
<dbReference type="AlphaFoldDB" id="A0ABD2P020"/>
<gene>
    <name evidence="2" type="ORF">HHI36_018481</name>
</gene>
<proteinExistence type="predicted"/>
<dbReference type="EMBL" id="JABFTP020000165">
    <property type="protein sequence ID" value="KAL3284317.1"/>
    <property type="molecule type" value="Genomic_DNA"/>
</dbReference>
<evidence type="ECO:0000313" key="2">
    <source>
        <dbReference type="EMBL" id="KAL3284317.1"/>
    </source>
</evidence>
<feature type="compositionally biased region" description="Basic and acidic residues" evidence="1">
    <location>
        <begin position="74"/>
        <end position="87"/>
    </location>
</feature>
<keyword evidence="3" id="KW-1185">Reference proteome</keyword>
<name>A0ABD2P020_9CUCU</name>
<organism evidence="2 3">
    <name type="scientific">Cryptolaemus montrouzieri</name>
    <dbReference type="NCBI Taxonomy" id="559131"/>
    <lineage>
        <taxon>Eukaryota</taxon>
        <taxon>Metazoa</taxon>
        <taxon>Ecdysozoa</taxon>
        <taxon>Arthropoda</taxon>
        <taxon>Hexapoda</taxon>
        <taxon>Insecta</taxon>
        <taxon>Pterygota</taxon>
        <taxon>Neoptera</taxon>
        <taxon>Endopterygota</taxon>
        <taxon>Coleoptera</taxon>
        <taxon>Polyphaga</taxon>
        <taxon>Cucujiformia</taxon>
        <taxon>Coccinelloidea</taxon>
        <taxon>Coccinellidae</taxon>
        <taxon>Scymninae</taxon>
        <taxon>Scymnini</taxon>
        <taxon>Cryptolaemus</taxon>
    </lineage>
</organism>
<protein>
    <submittedName>
        <fullName evidence="2">Uncharacterized protein</fullName>
    </submittedName>
</protein>
<feature type="region of interest" description="Disordered" evidence="1">
    <location>
        <begin position="74"/>
        <end position="95"/>
    </location>
</feature>
<evidence type="ECO:0000256" key="1">
    <source>
        <dbReference type="SAM" id="MobiDB-lite"/>
    </source>
</evidence>
<reference evidence="2 3" key="1">
    <citation type="journal article" date="2021" name="BMC Biol.">
        <title>Horizontally acquired antibacterial genes associated with adaptive radiation of ladybird beetles.</title>
        <authorList>
            <person name="Li H.S."/>
            <person name="Tang X.F."/>
            <person name="Huang Y.H."/>
            <person name="Xu Z.Y."/>
            <person name="Chen M.L."/>
            <person name="Du X.Y."/>
            <person name="Qiu B.Y."/>
            <person name="Chen P.T."/>
            <person name="Zhang W."/>
            <person name="Slipinski A."/>
            <person name="Escalona H.E."/>
            <person name="Waterhouse R.M."/>
            <person name="Zwick A."/>
            <person name="Pang H."/>
        </authorList>
    </citation>
    <scope>NUCLEOTIDE SEQUENCE [LARGE SCALE GENOMIC DNA]</scope>
    <source>
        <strain evidence="2">SYSU2018</strain>
    </source>
</reference>
<evidence type="ECO:0000313" key="3">
    <source>
        <dbReference type="Proteomes" id="UP001516400"/>
    </source>
</evidence>
<comment type="caution">
    <text evidence="2">The sequence shown here is derived from an EMBL/GenBank/DDBJ whole genome shotgun (WGS) entry which is preliminary data.</text>
</comment>
<accession>A0ABD2P020</accession>